<feature type="transmembrane region" description="Helical" evidence="1">
    <location>
        <begin position="37"/>
        <end position="59"/>
    </location>
</feature>
<keyword evidence="1" id="KW-1133">Transmembrane helix</keyword>
<keyword evidence="1" id="KW-0812">Transmembrane</keyword>
<accession>A0ABW5FKQ5</accession>
<dbReference type="Pfam" id="PF00756">
    <property type="entry name" value="Esterase"/>
    <property type="match status" value="1"/>
</dbReference>
<feature type="transmembrane region" description="Helical" evidence="1">
    <location>
        <begin position="71"/>
        <end position="91"/>
    </location>
</feature>
<dbReference type="Gene3D" id="3.40.50.1820">
    <property type="entry name" value="alpha/beta hydrolase"/>
    <property type="match status" value="1"/>
</dbReference>
<keyword evidence="3" id="KW-1185">Reference proteome</keyword>
<keyword evidence="2" id="KW-0378">Hydrolase</keyword>
<gene>
    <name evidence="2" type="ORF">ACFSXZ_02345</name>
</gene>
<dbReference type="GO" id="GO:0016787">
    <property type="term" value="F:hydrolase activity"/>
    <property type="evidence" value="ECO:0007669"/>
    <property type="project" value="UniProtKB-KW"/>
</dbReference>
<protein>
    <submittedName>
        <fullName evidence="2">Alpha/beta hydrolase</fullName>
    </submittedName>
</protein>
<name>A0ABW5FKQ5_9PSEU</name>
<dbReference type="PANTHER" id="PTHR48098:SF1">
    <property type="entry name" value="DIACYLGLYCEROL ACYLTRANSFERASE_MYCOLYLTRANSFERASE AG85A"/>
    <property type="match status" value="1"/>
</dbReference>
<keyword evidence="1" id="KW-0472">Membrane</keyword>
<dbReference type="PANTHER" id="PTHR48098">
    <property type="entry name" value="ENTEROCHELIN ESTERASE-RELATED"/>
    <property type="match status" value="1"/>
</dbReference>
<dbReference type="RefSeq" id="WP_378260717.1">
    <property type="nucleotide sequence ID" value="NZ_JBHUKR010000004.1"/>
</dbReference>
<evidence type="ECO:0000256" key="1">
    <source>
        <dbReference type="SAM" id="Phobius"/>
    </source>
</evidence>
<feature type="transmembrane region" description="Helical" evidence="1">
    <location>
        <begin position="12"/>
        <end position="30"/>
    </location>
</feature>
<dbReference type="Proteomes" id="UP001597417">
    <property type="component" value="Unassembled WGS sequence"/>
</dbReference>
<evidence type="ECO:0000313" key="2">
    <source>
        <dbReference type="EMBL" id="MFD2415160.1"/>
    </source>
</evidence>
<reference evidence="3" key="1">
    <citation type="journal article" date="2019" name="Int. J. Syst. Evol. Microbiol.">
        <title>The Global Catalogue of Microorganisms (GCM) 10K type strain sequencing project: providing services to taxonomists for standard genome sequencing and annotation.</title>
        <authorList>
            <consortium name="The Broad Institute Genomics Platform"/>
            <consortium name="The Broad Institute Genome Sequencing Center for Infectious Disease"/>
            <person name="Wu L."/>
            <person name="Ma J."/>
        </authorList>
    </citation>
    <scope>NUCLEOTIDE SEQUENCE [LARGE SCALE GENOMIC DNA]</scope>
    <source>
        <strain evidence="3">CGMCC 4.7645</strain>
    </source>
</reference>
<dbReference type="EMBL" id="JBHUKR010000004">
    <property type="protein sequence ID" value="MFD2415160.1"/>
    <property type="molecule type" value="Genomic_DNA"/>
</dbReference>
<dbReference type="SUPFAM" id="SSF53474">
    <property type="entry name" value="alpha/beta-Hydrolases"/>
    <property type="match status" value="1"/>
</dbReference>
<evidence type="ECO:0000313" key="3">
    <source>
        <dbReference type="Proteomes" id="UP001597417"/>
    </source>
</evidence>
<dbReference type="InterPro" id="IPR000801">
    <property type="entry name" value="Esterase-like"/>
</dbReference>
<dbReference type="InterPro" id="IPR050583">
    <property type="entry name" value="Mycobacterial_A85_antigen"/>
</dbReference>
<organism evidence="2 3">
    <name type="scientific">Amycolatopsis pigmentata</name>
    <dbReference type="NCBI Taxonomy" id="450801"/>
    <lineage>
        <taxon>Bacteria</taxon>
        <taxon>Bacillati</taxon>
        <taxon>Actinomycetota</taxon>
        <taxon>Actinomycetes</taxon>
        <taxon>Pseudonocardiales</taxon>
        <taxon>Pseudonocardiaceae</taxon>
        <taxon>Amycolatopsis</taxon>
    </lineage>
</organism>
<feature type="transmembrane region" description="Helical" evidence="1">
    <location>
        <begin position="103"/>
        <end position="123"/>
    </location>
</feature>
<dbReference type="InterPro" id="IPR029058">
    <property type="entry name" value="AB_hydrolase_fold"/>
</dbReference>
<proteinExistence type="predicted"/>
<comment type="caution">
    <text evidence="2">The sequence shown here is derived from an EMBL/GenBank/DDBJ whole genome shotgun (WGS) entry which is preliminary data.</text>
</comment>
<sequence length="436" mass="46900">MGEILDSPLVFGLLPAVLTVLGGLGGAVLLARRSRTWWTRVVPGLAVATVLACLLLVWVVDDLWRPFPDSLPWRVVAWLGVGLFAPALAVASFRRGTWWRRSGAVVAAVLVVCTCAVKINAFYGQYPTLRAVLGLPAHGEVAFARNATWVPSPFPGSAGRPLEEGWTPPATMPSHGAISQVRIPPVVSGFGARDGYVYLPPAYLTDHRPLLPVIVLLHGQPGAPVDWIEGGRLGAMMDAFAAQHHGLAPVVVDADDTGTELGNPLCLDSRLGNNESYLTVDVPNWIKATLQVDQDTRHWAVAGFSYGGTCSLQLALRAPQLYPTFVDISGQREPTLGTRADTVNAAFGGDDARFRQVNPLDELATRKFPGSAGMITVGDADGEYRQQQREVYTVASRAGLDVRWLEVPGGHSWQAWGAGLEQSLDWLARRTGLIAP</sequence>